<name>A0A8S1FGD6_9PELO</name>
<protein>
    <submittedName>
        <fullName evidence="2">Uncharacterized protein</fullName>
    </submittedName>
</protein>
<feature type="region of interest" description="Disordered" evidence="1">
    <location>
        <begin position="222"/>
        <end position="243"/>
    </location>
</feature>
<comment type="caution">
    <text evidence="2">The sequence shown here is derived from an EMBL/GenBank/DDBJ whole genome shotgun (WGS) entry which is preliminary data.</text>
</comment>
<feature type="compositionally biased region" description="Low complexity" evidence="1">
    <location>
        <begin position="608"/>
        <end position="618"/>
    </location>
</feature>
<feature type="region of interest" description="Disordered" evidence="1">
    <location>
        <begin position="597"/>
        <end position="618"/>
    </location>
</feature>
<gene>
    <name evidence="2" type="ORF">CBOVIS_LOCUS12930</name>
</gene>
<proteinExistence type="predicted"/>
<dbReference type="EMBL" id="CADEPM010000014">
    <property type="protein sequence ID" value="CAB3411547.1"/>
    <property type="molecule type" value="Genomic_DNA"/>
</dbReference>
<evidence type="ECO:0000256" key="1">
    <source>
        <dbReference type="SAM" id="MobiDB-lite"/>
    </source>
</evidence>
<dbReference type="Proteomes" id="UP000494206">
    <property type="component" value="Unassembled WGS sequence"/>
</dbReference>
<dbReference type="AlphaFoldDB" id="A0A8S1FGD6"/>
<evidence type="ECO:0000313" key="3">
    <source>
        <dbReference type="Proteomes" id="UP000494206"/>
    </source>
</evidence>
<sequence>MNKQCSERIIFLHGEILYYTHKMKKLNQINKRFHGTLSSNFSDHVDEFCRLFQLMRNCMVDCENGLCDHSRQEMLLDQAQQTLGRIEQAFVNKVMEKYQETVHEIENDHRAIVIMNVDEIGEEANVNNQENSSPEESEDDIPQFAGIRFRIEAIKQALVDKKELEDSYRRDFSGNVEKKADRKNKVEAVLKGAKTVNHGKEAAISKDSEDAVAEVGFIDECTGSEKRDGTNDDDGGDHGAEVEKQEDIEYGVASEDVEDVKDGAIEEEEAVIEFAEAADELDEQILTCIAMHNRINSEINSYKENMENFRAIQNGTSMGVSEVLIITEQELGYLTDSIAQQFANCLSDQCNHAELENSVSMCRQFYAIIKNDHENTLKRFNEKGDEEKLWTVKEAKAHIKEKEGAPHDNGIGMKKKDIKKEVIEEEATDEECVDDDQDVAIGDDEQVSCRILHDEINTEIVLYKQEMEKFRLVQSHAGGQISEVLTITEQEFAHLTDSIAQQYTNCLTRRCNHAELNNCADMCRQYYKIVKKDHENTMRRINANNDDEELWKQGYAEYLKISPDTVERDLDIDGMVIGAEASMEPKPDRVALEDVEQNAIKGEESEPESGSYGRGAYM</sequence>
<accession>A0A8S1FGD6</accession>
<evidence type="ECO:0000313" key="2">
    <source>
        <dbReference type="EMBL" id="CAB3411547.1"/>
    </source>
</evidence>
<organism evidence="2 3">
    <name type="scientific">Caenorhabditis bovis</name>
    <dbReference type="NCBI Taxonomy" id="2654633"/>
    <lineage>
        <taxon>Eukaryota</taxon>
        <taxon>Metazoa</taxon>
        <taxon>Ecdysozoa</taxon>
        <taxon>Nematoda</taxon>
        <taxon>Chromadorea</taxon>
        <taxon>Rhabditida</taxon>
        <taxon>Rhabditina</taxon>
        <taxon>Rhabditomorpha</taxon>
        <taxon>Rhabditoidea</taxon>
        <taxon>Rhabditidae</taxon>
        <taxon>Peloderinae</taxon>
        <taxon>Caenorhabditis</taxon>
    </lineage>
</organism>
<feature type="compositionally biased region" description="Basic and acidic residues" evidence="1">
    <location>
        <begin position="223"/>
        <end position="243"/>
    </location>
</feature>
<keyword evidence="3" id="KW-1185">Reference proteome</keyword>
<reference evidence="2 3" key="1">
    <citation type="submission" date="2020-04" db="EMBL/GenBank/DDBJ databases">
        <authorList>
            <person name="Laetsch R D."/>
            <person name="Stevens L."/>
            <person name="Kumar S."/>
            <person name="Blaxter L. M."/>
        </authorList>
    </citation>
    <scope>NUCLEOTIDE SEQUENCE [LARGE SCALE GENOMIC DNA]</scope>
</reference>